<dbReference type="Ensembl" id="ENSPSMT00000007470.1">
    <property type="protein sequence ID" value="ENSPSMP00000006320.1"/>
    <property type="gene ID" value="ENSPSMG00000004769.1"/>
</dbReference>
<reference evidence="1" key="1">
    <citation type="submission" date="2025-08" db="UniProtKB">
        <authorList>
            <consortium name="Ensembl"/>
        </authorList>
    </citation>
    <scope>IDENTIFICATION</scope>
</reference>
<organism evidence="1 2">
    <name type="scientific">Prolemur simus</name>
    <name type="common">Greater bamboo lemur</name>
    <name type="synonym">Hapalemur simus</name>
    <dbReference type="NCBI Taxonomy" id="1328070"/>
    <lineage>
        <taxon>Eukaryota</taxon>
        <taxon>Metazoa</taxon>
        <taxon>Chordata</taxon>
        <taxon>Craniata</taxon>
        <taxon>Vertebrata</taxon>
        <taxon>Euteleostomi</taxon>
        <taxon>Mammalia</taxon>
        <taxon>Eutheria</taxon>
        <taxon>Euarchontoglires</taxon>
        <taxon>Primates</taxon>
        <taxon>Strepsirrhini</taxon>
        <taxon>Lemuriformes</taxon>
        <taxon>Lemuridae</taxon>
        <taxon>Prolemur</taxon>
    </lineage>
</organism>
<sequence>MTAQLFFGKGTQLIVEPSKLCVLL</sequence>
<dbReference type="Proteomes" id="UP000694414">
    <property type="component" value="Unplaced"/>
</dbReference>
<evidence type="ECO:0000313" key="2">
    <source>
        <dbReference type="Proteomes" id="UP000694414"/>
    </source>
</evidence>
<protein>
    <submittedName>
        <fullName evidence="1">Uncharacterized protein</fullName>
    </submittedName>
</protein>
<dbReference type="AlphaFoldDB" id="A0A8C8YRN1"/>
<name>A0A8C8YRN1_PROSS</name>
<reference evidence="1" key="2">
    <citation type="submission" date="2025-09" db="UniProtKB">
        <authorList>
            <consortium name="Ensembl"/>
        </authorList>
    </citation>
    <scope>IDENTIFICATION</scope>
</reference>
<accession>A0A8C8YRN1</accession>
<proteinExistence type="predicted"/>
<keyword evidence="2" id="KW-1185">Reference proteome</keyword>
<evidence type="ECO:0000313" key="1">
    <source>
        <dbReference type="Ensembl" id="ENSPSMP00000006320.1"/>
    </source>
</evidence>